<accession>A0A6L5GS69</accession>
<name>A0A6L5GS69_9FIRM</name>
<evidence type="ECO:0000259" key="2">
    <source>
        <dbReference type="Pfam" id="PF13439"/>
    </source>
</evidence>
<dbReference type="SUPFAM" id="SSF53756">
    <property type="entry name" value="UDP-Glycosyltransferase/glycogen phosphorylase"/>
    <property type="match status" value="1"/>
</dbReference>
<sequence>MTKVLEVNVDDNGYGGVYALVKNVIEHKPESLQIDIACQEPFEKQENIDALNAMGTQVYYVGCGGNKILKQRHIYTYLKQLMRTKGYDYVHIHSDVSNKLWVAGKAAKDAGIKHIIMHSHAAGVDGTHRNTKEKIHQFFRTKLIHIGTRFVACSDLARQWMFPNIDARQVLLIHNGVDLKKFRYDPEIRDQVRQELGFEDAVVVGHVGRFAYQKNHSFLIRAFQAFKEKEPKAKLLLVGEGDLKSEIETLVRDLNLQDSVIFYGASSHVEQLLQAMDVFVLPSHFEGLPIVGVEAQAAGLPVLFSDCITKEAKLTEEVRFLPIAENAEALWADALLKAHHLPRKDNYQRLYEAGYDIRYTVNQFLELYRGANL</sequence>
<dbReference type="AlphaFoldDB" id="A0A6L5GS69"/>
<evidence type="ECO:0000313" key="4">
    <source>
        <dbReference type="Proteomes" id="UP000473648"/>
    </source>
</evidence>
<dbReference type="Pfam" id="PF13439">
    <property type="entry name" value="Glyco_transf_4"/>
    <property type="match status" value="1"/>
</dbReference>
<proteinExistence type="predicted"/>
<feature type="domain" description="Glycosyltransferase subfamily 4-like N-terminal" evidence="2">
    <location>
        <begin position="32"/>
        <end position="180"/>
    </location>
</feature>
<dbReference type="EMBL" id="VOGB01000004">
    <property type="protein sequence ID" value="MQM73084.1"/>
    <property type="molecule type" value="Genomic_DNA"/>
</dbReference>
<keyword evidence="4" id="KW-1185">Reference proteome</keyword>
<dbReference type="Gene3D" id="3.40.50.2000">
    <property type="entry name" value="Glycogen Phosphorylase B"/>
    <property type="match status" value="2"/>
</dbReference>
<dbReference type="InterPro" id="IPR001296">
    <property type="entry name" value="Glyco_trans_1"/>
</dbReference>
<dbReference type="Pfam" id="PF00534">
    <property type="entry name" value="Glycos_transf_1"/>
    <property type="match status" value="1"/>
</dbReference>
<evidence type="ECO:0000313" key="3">
    <source>
        <dbReference type="EMBL" id="MQM73084.1"/>
    </source>
</evidence>
<reference evidence="3" key="1">
    <citation type="journal article" date="2020" name="Appl. Environ. Microbiol.">
        <title>Medium-Chain Fatty Acid Synthesis by 'Candidatus Weimeria bifida' gen. nov., sp. nov., and 'Candidatus Pseudoramibacter fermentans' sp. nov.</title>
        <authorList>
            <person name="Scarborough M.J."/>
            <person name="Myers K.S."/>
            <person name="Donohue T.J."/>
            <person name="Noguera D.R."/>
        </authorList>
    </citation>
    <scope>NUCLEOTIDE SEQUENCE</scope>
    <source>
        <strain evidence="3">EUB1.1</strain>
    </source>
</reference>
<dbReference type="Proteomes" id="UP000473648">
    <property type="component" value="Unassembled WGS sequence"/>
</dbReference>
<evidence type="ECO:0000259" key="1">
    <source>
        <dbReference type="Pfam" id="PF00534"/>
    </source>
</evidence>
<organism evidence="3 4">
    <name type="scientific">Candidatus Pseudoramibacter fermentans</name>
    <dbReference type="NCBI Taxonomy" id="2594427"/>
    <lineage>
        <taxon>Bacteria</taxon>
        <taxon>Bacillati</taxon>
        <taxon>Bacillota</taxon>
        <taxon>Clostridia</taxon>
        <taxon>Eubacteriales</taxon>
        <taxon>Eubacteriaceae</taxon>
        <taxon>Pseudoramibacter</taxon>
    </lineage>
</organism>
<feature type="domain" description="Glycosyl transferase family 1" evidence="1">
    <location>
        <begin position="190"/>
        <end position="353"/>
    </location>
</feature>
<protein>
    <submittedName>
        <fullName evidence="3">Glycosyltransferase family 1 protein</fullName>
    </submittedName>
</protein>
<comment type="caution">
    <text evidence="3">The sequence shown here is derived from an EMBL/GenBank/DDBJ whole genome shotgun (WGS) entry which is preliminary data.</text>
</comment>
<gene>
    <name evidence="3" type="ORF">FRC53_06640</name>
</gene>
<dbReference type="PANTHER" id="PTHR12526">
    <property type="entry name" value="GLYCOSYLTRANSFERASE"/>
    <property type="match status" value="1"/>
</dbReference>
<dbReference type="GO" id="GO:0016757">
    <property type="term" value="F:glycosyltransferase activity"/>
    <property type="evidence" value="ECO:0007669"/>
    <property type="project" value="InterPro"/>
</dbReference>
<dbReference type="InterPro" id="IPR028098">
    <property type="entry name" value="Glyco_trans_4-like_N"/>
</dbReference>